<dbReference type="InterPro" id="IPR025204">
    <property type="entry name" value="CENP-L"/>
</dbReference>
<organism evidence="1 2">
    <name type="scientific">Seiridium unicorne</name>
    <dbReference type="NCBI Taxonomy" id="138068"/>
    <lineage>
        <taxon>Eukaryota</taxon>
        <taxon>Fungi</taxon>
        <taxon>Dikarya</taxon>
        <taxon>Ascomycota</taxon>
        <taxon>Pezizomycotina</taxon>
        <taxon>Sordariomycetes</taxon>
        <taxon>Xylariomycetidae</taxon>
        <taxon>Amphisphaeriales</taxon>
        <taxon>Sporocadaceae</taxon>
        <taxon>Seiridium</taxon>
    </lineage>
</organism>
<accession>A0ABR2UYG5</accession>
<proteinExistence type="predicted"/>
<keyword evidence="2" id="KW-1185">Reference proteome</keyword>
<protein>
    <submittedName>
        <fullName evidence="1">Uncharacterized protein</fullName>
    </submittedName>
</protein>
<evidence type="ECO:0000313" key="2">
    <source>
        <dbReference type="Proteomes" id="UP001408356"/>
    </source>
</evidence>
<dbReference type="Proteomes" id="UP001408356">
    <property type="component" value="Unassembled WGS sequence"/>
</dbReference>
<sequence length="239" mass="26149">MDLLNKTFTVHRMSVVVEPQPPSILSQRLRDFLVGDTVRGVEIPGDDTPGDAGTLASVDWQVEHDDPGTTHRVELVYERSTFIAYLLLSRGMLLTYAPAPIRNAIIQFLSRTFDTRISVLIPNSATLIRIFETWLEDGVRTTKKDVVITLGFSDKAVSGGLRSLDVTIPADDLTGFVGTGDGGRFSDKLAAYMHRHLALNIQHPEVRMGKISCGGFMLGEGKLKVLDEATAAVVLEGIK</sequence>
<gene>
    <name evidence="1" type="ORF">SUNI508_01313</name>
</gene>
<reference evidence="1 2" key="1">
    <citation type="journal article" date="2024" name="J. Plant Pathol.">
        <title>Sequence and assembly of the genome of Seiridium unicorne, isolate CBS 538.82, causal agent of cypress canker disease.</title>
        <authorList>
            <person name="Scali E."/>
            <person name="Rocca G.D."/>
            <person name="Danti R."/>
            <person name="Garbelotto M."/>
            <person name="Barberini S."/>
            <person name="Baroncelli R."/>
            <person name="Emiliani G."/>
        </authorList>
    </citation>
    <scope>NUCLEOTIDE SEQUENCE [LARGE SCALE GENOMIC DNA]</scope>
    <source>
        <strain evidence="1 2">BM-138-508</strain>
    </source>
</reference>
<name>A0ABR2UYG5_9PEZI</name>
<comment type="caution">
    <text evidence="1">The sequence shown here is derived from an EMBL/GenBank/DDBJ whole genome shotgun (WGS) entry which is preliminary data.</text>
</comment>
<evidence type="ECO:0000313" key="1">
    <source>
        <dbReference type="EMBL" id="KAK9419336.1"/>
    </source>
</evidence>
<dbReference type="Pfam" id="PF13092">
    <property type="entry name" value="CENP-L"/>
    <property type="match status" value="1"/>
</dbReference>
<dbReference type="EMBL" id="JARVKF010000330">
    <property type="protein sequence ID" value="KAK9419336.1"/>
    <property type="molecule type" value="Genomic_DNA"/>
</dbReference>